<gene>
    <name evidence="8" type="ORF">A10D4_09879</name>
</gene>
<comment type="subcellular location">
    <subcellularLocation>
        <location evidence="1">Cell envelope</location>
    </subcellularLocation>
</comment>
<keyword evidence="4" id="KW-0410">Iron transport</keyword>
<sequence>MTSEVVMFKPSVRCLAWLFVAVTSVTLAACDNTAPPAANESGRTLQHAQGQTVLPEQPQRVAVMDMAALDTLTLLDFDIAAVPQSGVPYPDFMQGYSEPRYTDAGTLFEPNFEQLSALDADVIIVGGRSREAYAALAELAPTVDLSIDFANVFDSLKRQTQQLGEVFQQQQAASDLISRFEQRVAAVKAQVPEQQTALVVMVVGGRLVAYGPGSRFGFVFDALGFNPATALESQGLHGNPMSPELILNANPDWLFVISRDVAIGESGAKSAKQVLDNQLVAQSEAWQKQQVLYLNSGEVYLAGGMQTYLNVLDDIEQALQQ</sequence>
<evidence type="ECO:0000256" key="1">
    <source>
        <dbReference type="ARBA" id="ARBA00004196"/>
    </source>
</evidence>
<reference evidence="8 9" key="1">
    <citation type="journal article" date="2012" name="J. Bacteriol.">
        <title>Genome Sequence of Idiomarina xiamenensis Type Strain 10-D-4.</title>
        <authorList>
            <person name="Lai Q."/>
            <person name="Wang L."/>
            <person name="Wang W."/>
            <person name="Shao Z."/>
        </authorList>
    </citation>
    <scope>NUCLEOTIDE SEQUENCE [LARGE SCALE GENOMIC DNA]</scope>
    <source>
        <strain evidence="8 9">10-D-4</strain>
    </source>
</reference>
<protein>
    <submittedName>
        <fullName evidence="8">Iron ABC transporter substrate-binding protein</fullName>
    </submittedName>
</protein>
<evidence type="ECO:0000256" key="6">
    <source>
        <dbReference type="SAM" id="SignalP"/>
    </source>
</evidence>
<dbReference type="InterPro" id="IPR051313">
    <property type="entry name" value="Bact_iron-sidero_bind"/>
</dbReference>
<dbReference type="Proteomes" id="UP000014115">
    <property type="component" value="Unassembled WGS sequence"/>
</dbReference>
<feature type="signal peptide" evidence="6">
    <location>
        <begin position="1"/>
        <end position="29"/>
    </location>
</feature>
<organism evidence="8 9">
    <name type="scientific">Idiomarina xiamenensis 10-D-4</name>
    <dbReference type="NCBI Taxonomy" id="740709"/>
    <lineage>
        <taxon>Bacteria</taxon>
        <taxon>Pseudomonadati</taxon>
        <taxon>Pseudomonadota</taxon>
        <taxon>Gammaproteobacteria</taxon>
        <taxon>Alteromonadales</taxon>
        <taxon>Idiomarinaceae</taxon>
        <taxon>Idiomarina</taxon>
    </lineage>
</organism>
<comment type="caution">
    <text evidence="8">The sequence shown here is derived from an EMBL/GenBank/DDBJ whole genome shotgun (WGS) entry which is preliminary data.</text>
</comment>
<dbReference type="SUPFAM" id="SSF53807">
    <property type="entry name" value="Helical backbone' metal receptor"/>
    <property type="match status" value="1"/>
</dbReference>
<dbReference type="STRING" id="740709.A10D4_09879"/>
<feature type="domain" description="Fe/B12 periplasmic-binding" evidence="7">
    <location>
        <begin position="60"/>
        <end position="321"/>
    </location>
</feature>
<dbReference type="PROSITE" id="PS50983">
    <property type="entry name" value="FE_B12_PBP"/>
    <property type="match status" value="1"/>
</dbReference>
<keyword evidence="3" id="KW-0813">Transport</keyword>
<dbReference type="PATRIC" id="fig|740709.3.peg.1998"/>
<evidence type="ECO:0000256" key="2">
    <source>
        <dbReference type="ARBA" id="ARBA00008814"/>
    </source>
</evidence>
<evidence type="ECO:0000313" key="8">
    <source>
        <dbReference type="EMBL" id="EKE82077.1"/>
    </source>
</evidence>
<dbReference type="InterPro" id="IPR033870">
    <property type="entry name" value="FatB"/>
</dbReference>
<dbReference type="InterPro" id="IPR002491">
    <property type="entry name" value="ABC_transptr_periplasmic_BD"/>
</dbReference>
<dbReference type="AlphaFoldDB" id="K2K653"/>
<dbReference type="EMBL" id="AMRG01000012">
    <property type="protein sequence ID" value="EKE82077.1"/>
    <property type="molecule type" value="Genomic_DNA"/>
</dbReference>
<dbReference type="GO" id="GO:1901678">
    <property type="term" value="P:iron coordination entity transport"/>
    <property type="evidence" value="ECO:0007669"/>
    <property type="project" value="UniProtKB-ARBA"/>
</dbReference>
<dbReference type="GO" id="GO:0030288">
    <property type="term" value="C:outer membrane-bounded periplasmic space"/>
    <property type="evidence" value="ECO:0007669"/>
    <property type="project" value="TreeGrafter"/>
</dbReference>
<dbReference type="PANTHER" id="PTHR30532:SF28">
    <property type="entry name" value="PETROBACTIN-BINDING PROTEIN YCLQ"/>
    <property type="match status" value="1"/>
</dbReference>
<dbReference type="Gene3D" id="3.40.50.1980">
    <property type="entry name" value="Nitrogenase molybdenum iron protein domain"/>
    <property type="match status" value="2"/>
</dbReference>
<proteinExistence type="inferred from homology"/>
<dbReference type="PANTHER" id="PTHR30532">
    <property type="entry name" value="IRON III DICITRATE-BINDING PERIPLASMIC PROTEIN"/>
    <property type="match status" value="1"/>
</dbReference>
<keyword evidence="5 6" id="KW-0732">Signal</keyword>
<evidence type="ECO:0000256" key="3">
    <source>
        <dbReference type="ARBA" id="ARBA00022448"/>
    </source>
</evidence>
<keyword evidence="4" id="KW-0406">Ion transport</keyword>
<keyword evidence="9" id="KW-1185">Reference proteome</keyword>
<dbReference type="Pfam" id="PF01497">
    <property type="entry name" value="Peripla_BP_2"/>
    <property type="match status" value="1"/>
</dbReference>
<accession>K2K653</accession>
<dbReference type="eggNOG" id="COG4607">
    <property type="taxonomic scope" value="Bacteria"/>
</dbReference>
<evidence type="ECO:0000313" key="9">
    <source>
        <dbReference type="Proteomes" id="UP000014115"/>
    </source>
</evidence>
<evidence type="ECO:0000256" key="5">
    <source>
        <dbReference type="ARBA" id="ARBA00022729"/>
    </source>
</evidence>
<feature type="chain" id="PRO_5003859692" evidence="6">
    <location>
        <begin position="30"/>
        <end position="321"/>
    </location>
</feature>
<evidence type="ECO:0000256" key="4">
    <source>
        <dbReference type="ARBA" id="ARBA00022496"/>
    </source>
</evidence>
<name>K2K653_9GAMM</name>
<keyword evidence="4" id="KW-0408">Iron</keyword>
<dbReference type="CDD" id="cd01140">
    <property type="entry name" value="FatB"/>
    <property type="match status" value="1"/>
</dbReference>
<evidence type="ECO:0000259" key="7">
    <source>
        <dbReference type="PROSITE" id="PS50983"/>
    </source>
</evidence>
<comment type="similarity">
    <text evidence="2">Belongs to the bacterial solute-binding protein 8 family.</text>
</comment>